<protein>
    <recommendedName>
        <fullName evidence="10">3-isopropylmalate dehydratase small subunit</fullName>
        <ecNumber evidence="10">4.2.1.33</ecNumber>
    </recommendedName>
    <alternativeName>
        <fullName evidence="10">Alpha-IPM isomerase</fullName>
        <shortName evidence="10">IPMI</shortName>
    </alternativeName>
    <alternativeName>
        <fullName evidence="10">Isopropylmalate isomerase</fullName>
    </alternativeName>
</protein>
<dbReference type="HAMAP" id="MF_01031">
    <property type="entry name" value="LeuD_type1"/>
    <property type="match status" value="1"/>
</dbReference>
<dbReference type="PANTHER" id="PTHR43345:SF5">
    <property type="entry name" value="3-ISOPROPYLMALATE DEHYDRATASE SMALL SUBUNIT"/>
    <property type="match status" value="1"/>
</dbReference>
<comment type="subunit">
    <text evidence="5 10">Heterodimer of LeuC and LeuD.</text>
</comment>
<comment type="caution">
    <text evidence="12">The sequence shown here is derived from an EMBL/GenBank/DDBJ whole genome shotgun (WGS) entry which is preliminary data.</text>
</comment>
<comment type="similarity">
    <text evidence="4 10">Belongs to the LeuD family. LeuD type 1 subfamily.</text>
</comment>
<comment type="function">
    <text evidence="2 10">Catalyzes the isomerization between 2-isopropylmalate and 3-isopropylmalate, via the formation of 2-isopropylmaleate.</text>
</comment>
<proteinExistence type="inferred from homology"/>
<evidence type="ECO:0000313" key="12">
    <source>
        <dbReference type="EMBL" id="GCB87949.1"/>
    </source>
</evidence>
<evidence type="ECO:0000256" key="2">
    <source>
        <dbReference type="ARBA" id="ARBA00002695"/>
    </source>
</evidence>
<name>A0A401QRA3_STRNR</name>
<dbReference type="NCBIfam" id="TIGR00171">
    <property type="entry name" value="leuD"/>
    <property type="match status" value="1"/>
</dbReference>
<evidence type="ECO:0000256" key="3">
    <source>
        <dbReference type="ARBA" id="ARBA00004729"/>
    </source>
</evidence>
<evidence type="ECO:0000256" key="9">
    <source>
        <dbReference type="ARBA" id="ARBA00023304"/>
    </source>
</evidence>
<keyword evidence="9 10" id="KW-0100">Branched-chain amino acid biosynthesis</keyword>
<sequence length="216" mass="23735">MSPAPVVRHSGTAAPLRRRDVDTDQIIPAEFCKRLGRTGYEDTLFHRWRQEADFVLNRPAHAGASVLVAGPDFGIGSSREHAVWALRDFGFRAVIAPSFGDIFRANAAKNQLVTPRVPEEDVERLWALIEADPTTEFTVDLAERVLLAGDLRIPFEIGEHSRWQLMSGLDDIDITLRRGGGIDAHEQRRPGWLPRIATTRAAVGGPDDGTAAPKAG</sequence>
<evidence type="ECO:0000259" key="11">
    <source>
        <dbReference type="Pfam" id="PF00694"/>
    </source>
</evidence>
<feature type="domain" description="Aconitase A/isopropylmalate dehydratase small subunit swivel" evidence="11">
    <location>
        <begin position="7"/>
        <end position="118"/>
    </location>
</feature>
<keyword evidence="7 10" id="KW-0028">Amino-acid biosynthesis</keyword>
<dbReference type="Pfam" id="PF00694">
    <property type="entry name" value="Aconitase_C"/>
    <property type="match status" value="1"/>
</dbReference>
<dbReference type="Gene3D" id="3.20.19.10">
    <property type="entry name" value="Aconitase, domain 4"/>
    <property type="match status" value="1"/>
</dbReference>
<dbReference type="InterPro" id="IPR000573">
    <property type="entry name" value="AconitaseA/IPMdHydase_ssu_swvl"/>
</dbReference>
<dbReference type="FunFam" id="3.20.19.10:FF:000003">
    <property type="entry name" value="3-isopropylmalate dehydratase small subunit"/>
    <property type="match status" value="1"/>
</dbReference>
<dbReference type="InterPro" id="IPR033940">
    <property type="entry name" value="IPMI_Swivel"/>
</dbReference>
<dbReference type="Proteomes" id="UP000288351">
    <property type="component" value="Unassembled WGS sequence"/>
</dbReference>
<reference evidence="12 13" key="1">
    <citation type="journal article" date="2019" name="Microbiol. Resour. Announc.">
        <title>Draft Genome Sequence of the Most Traditional epsilon-Poly-l-Lysine Producer, Streptomyces albulus NBRC14147.</title>
        <authorList>
            <person name="Yamanaka K."/>
            <person name="Hamano Y."/>
        </authorList>
    </citation>
    <scope>NUCLEOTIDE SEQUENCE [LARGE SCALE GENOMIC DNA]</scope>
    <source>
        <strain evidence="12 13">NBRC 14147</strain>
    </source>
</reference>
<dbReference type="InterPro" id="IPR004431">
    <property type="entry name" value="3-IsopropMal_deHydase_ssu"/>
</dbReference>
<dbReference type="GO" id="GO:0003861">
    <property type="term" value="F:3-isopropylmalate dehydratase activity"/>
    <property type="evidence" value="ECO:0007669"/>
    <property type="project" value="UniProtKB-UniRule"/>
</dbReference>
<evidence type="ECO:0000256" key="10">
    <source>
        <dbReference type="HAMAP-Rule" id="MF_01031"/>
    </source>
</evidence>
<evidence type="ECO:0000256" key="7">
    <source>
        <dbReference type="ARBA" id="ARBA00022605"/>
    </source>
</evidence>
<evidence type="ECO:0000256" key="6">
    <source>
        <dbReference type="ARBA" id="ARBA00022430"/>
    </source>
</evidence>
<accession>A0A401QRA3</accession>
<keyword evidence="8 10" id="KW-0456">Lyase</keyword>
<dbReference type="SUPFAM" id="SSF52016">
    <property type="entry name" value="LeuD/IlvD-like"/>
    <property type="match status" value="1"/>
</dbReference>
<comment type="pathway">
    <text evidence="3 10">Amino-acid biosynthesis; L-leucine biosynthesis; L-leucine from 3-methyl-2-oxobutanoate: step 2/4.</text>
</comment>
<dbReference type="GO" id="GO:0009316">
    <property type="term" value="C:3-isopropylmalate dehydratase complex"/>
    <property type="evidence" value="ECO:0007669"/>
    <property type="project" value="InterPro"/>
</dbReference>
<evidence type="ECO:0000256" key="1">
    <source>
        <dbReference type="ARBA" id="ARBA00000491"/>
    </source>
</evidence>
<comment type="catalytic activity">
    <reaction evidence="1 10">
        <text>(2R,3S)-3-isopropylmalate = (2S)-2-isopropylmalate</text>
        <dbReference type="Rhea" id="RHEA:32287"/>
        <dbReference type="ChEBI" id="CHEBI:1178"/>
        <dbReference type="ChEBI" id="CHEBI:35121"/>
        <dbReference type="EC" id="4.2.1.33"/>
    </reaction>
</comment>
<dbReference type="RefSeq" id="WP_016571433.1">
    <property type="nucleotide sequence ID" value="NZ_BHXC01000002.1"/>
</dbReference>
<dbReference type="PANTHER" id="PTHR43345">
    <property type="entry name" value="3-ISOPROPYLMALATE DEHYDRATASE SMALL SUBUNIT 2-RELATED-RELATED"/>
    <property type="match status" value="1"/>
</dbReference>
<dbReference type="AlphaFoldDB" id="A0A401QRA3"/>
<keyword evidence="6 10" id="KW-0432">Leucine biosynthesis</keyword>
<dbReference type="NCBIfam" id="NF002458">
    <property type="entry name" value="PRK01641.1"/>
    <property type="match status" value="1"/>
</dbReference>
<dbReference type="UniPathway" id="UPA00048">
    <property type="reaction ID" value="UER00071"/>
</dbReference>
<dbReference type="EC" id="4.2.1.33" evidence="10"/>
<evidence type="ECO:0000256" key="5">
    <source>
        <dbReference type="ARBA" id="ARBA00011271"/>
    </source>
</evidence>
<gene>
    <name evidence="12" type="primary">leuD_1</name>
    <name evidence="10" type="synonym">leuD</name>
    <name evidence="12" type="ORF">SALB_00618</name>
</gene>
<evidence type="ECO:0000256" key="8">
    <source>
        <dbReference type="ARBA" id="ARBA00023239"/>
    </source>
</evidence>
<dbReference type="InterPro" id="IPR050075">
    <property type="entry name" value="LeuD"/>
</dbReference>
<organism evidence="12 13">
    <name type="scientific">Streptomyces noursei</name>
    <name type="common">Streptomyces albulus</name>
    <dbReference type="NCBI Taxonomy" id="1971"/>
    <lineage>
        <taxon>Bacteria</taxon>
        <taxon>Bacillati</taxon>
        <taxon>Actinomycetota</taxon>
        <taxon>Actinomycetes</taxon>
        <taxon>Kitasatosporales</taxon>
        <taxon>Streptomycetaceae</taxon>
        <taxon>Streptomyces</taxon>
    </lineage>
</organism>
<dbReference type="CDD" id="cd01577">
    <property type="entry name" value="IPMI_Swivel"/>
    <property type="match status" value="1"/>
</dbReference>
<dbReference type="InterPro" id="IPR015928">
    <property type="entry name" value="Aconitase/3IPM_dehydase_swvl"/>
</dbReference>
<dbReference type="EMBL" id="BHXC01000002">
    <property type="protein sequence ID" value="GCB87949.1"/>
    <property type="molecule type" value="Genomic_DNA"/>
</dbReference>
<dbReference type="GO" id="GO:0009098">
    <property type="term" value="P:L-leucine biosynthetic process"/>
    <property type="evidence" value="ECO:0007669"/>
    <property type="project" value="UniProtKB-UniRule"/>
</dbReference>
<evidence type="ECO:0000256" key="4">
    <source>
        <dbReference type="ARBA" id="ARBA00009845"/>
    </source>
</evidence>
<evidence type="ECO:0000313" key="13">
    <source>
        <dbReference type="Proteomes" id="UP000288351"/>
    </source>
</evidence>